<comment type="caution">
    <text evidence="2">The sequence shown here is derived from an EMBL/GenBank/DDBJ whole genome shotgun (WGS) entry which is preliminary data.</text>
</comment>
<sequence length="317" mass="35389">MPINGNITVSNGSLSNLGTGAVALARGQIMSIDAIYPVGLQAGDIVAVSIHQLNSDTSFGVKWGALSNYPYSSLLQLDVAAKTAYFKCLSSSCALSSVAKLQNDANYFITAFRIRGDNLADIKAYLDQFNNWFSTLSNRLINVNDTLADIRSKIDGIFTWFRSINDYQDIRTGKVLTELHKLEKLLKDQERDREEQKKKEQQANADAEKKKNEFSKKSDNDTKAENNVSKLSSLFTNLFTTSPKPPNISASYNGVKLDFDFDAIPAPPAWLIALEALPLFYISLRCFAKLLRLMPELVRAWRERSMSLSMVFDFLGV</sequence>
<dbReference type="Proteomes" id="UP000258533">
    <property type="component" value="Unassembled WGS sequence"/>
</dbReference>
<proteinExistence type="predicted"/>
<accession>A0A3E1IX93</accession>
<feature type="region of interest" description="Disordered" evidence="1">
    <location>
        <begin position="189"/>
        <end position="224"/>
    </location>
</feature>
<organism evidence="2 3">
    <name type="scientific">Gardnerella vaginalis</name>
    <dbReference type="NCBI Taxonomy" id="2702"/>
    <lineage>
        <taxon>Bacteria</taxon>
        <taxon>Bacillati</taxon>
        <taxon>Actinomycetota</taxon>
        <taxon>Actinomycetes</taxon>
        <taxon>Bifidobacteriales</taxon>
        <taxon>Bifidobacteriaceae</taxon>
        <taxon>Gardnerella</taxon>
    </lineage>
</organism>
<evidence type="ECO:0000256" key="1">
    <source>
        <dbReference type="SAM" id="MobiDB-lite"/>
    </source>
</evidence>
<evidence type="ECO:0000313" key="3">
    <source>
        <dbReference type="Proteomes" id="UP000258533"/>
    </source>
</evidence>
<evidence type="ECO:0000313" key="2">
    <source>
        <dbReference type="EMBL" id="RFD77576.1"/>
    </source>
</evidence>
<dbReference type="EMBL" id="LRTT01000001">
    <property type="protein sequence ID" value="RFD77576.1"/>
    <property type="molecule type" value="Genomic_DNA"/>
</dbReference>
<protein>
    <submittedName>
        <fullName evidence="2">Uncharacterized protein</fullName>
    </submittedName>
</protein>
<name>A0A3E1IX93_GARVA</name>
<reference evidence="2 3" key="1">
    <citation type="submission" date="2016-02" db="EMBL/GenBank/DDBJ databases">
        <title>Gardnerella vaginalis Subgroups Defined by cpn60 Sequencing and Sialidase Activity in Isolates from Canada, Belgium and Kenya.</title>
        <authorList>
            <person name="Schellenberg J."/>
            <person name="Paramel Jayaprakash T."/>
            <person name="Withana Gamage N."/>
            <person name="Patterson M.H."/>
            <person name="Vaneechoutte M."/>
            <person name="Hill J.E."/>
        </authorList>
    </citation>
    <scope>NUCLEOTIDE SEQUENCE [LARGE SCALE GENOMIC DNA]</scope>
    <source>
        <strain evidence="2 3">N144</strain>
    </source>
</reference>
<dbReference type="AlphaFoldDB" id="A0A3E1IX93"/>
<dbReference type="RefSeq" id="WP_018639284.1">
    <property type="nucleotide sequence ID" value="NZ_CP083172.1"/>
</dbReference>
<gene>
    <name evidence="2" type="ORF">AXE73_03015</name>
</gene>